<feature type="coiled-coil region" evidence="1">
    <location>
        <begin position="150"/>
        <end position="181"/>
    </location>
</feature>
<evidence type="ECO:0000313" key="3">
    <source>
        <dbReference type="EMBL" id="KAH7129670.1"/>
    </source>
</evidence>
<keyword evidence="4" id="KW-1185">Reference proteome</keyword>
<dbReference type="InterPro" id="IPR031348">
    <property type="entry name" value="PigL_N"/>
</dbReference>
<sequence>MADGLSIAPSVVALVAFAFESSTVLYTTVRDFQSQDKNARALKYELADLRGVLQSLAETVDNNYDINFDALKLVLLRCGKNCEEYGDLVARCTKHSSPSRPSSRDWISQQYLKGDISDFREMLAGYKSTINVVLANANMRAMTSITPDALEEYKDLIRDTTNDLQEHMKRLEERVQDLTASGAERSVGEDPAWLAMLEEKQSTQEGLKICLQLSAQTEKLESISRENPQVLQ</sequence>
<dbReference type="Proteomes" id="UP000717696">
    <property type="component" value="Unassembled WGS sequence"/>
</dbReference>
<protein>
    <recommendedName>
        <fullName evidence="2">Azaphilone pigments biosynthesis cluster protein L N-terminal domain-containing protein</fullName>
    </recommendedName>
</protein>
<accession>A0A9P9E1F4</accession>
<name>A0A9P9E1F4_9HYPO</name>
<dbReference type="AlphaFoldDB" id="A0A9P9E1F4"/>
<evidence type="ECO:0000259" key="2">
    <source>
        <dbReference type="Pfam" id="PF17111"/>
    </source>
</evidence>
<evidence type="ECO:0000313" key="4">
    <source>
        <dbReference type="Proteomes" id="UP000717696"/>
    </source>
</evidence>
<feature type="domain" description="Azaphilone pigments biosynthesis cluster protein L N-terminal" evidence="2">
    <location>
        <begin position="2"/>
        <end position="210"/>
    </location>
</feature>
<proteinExistence type="predicted"/>
<organism evidence="3 4">
    <name type="scientific">Dactylonectria estremocensis</name>
    <dbReference type="NCBI Taxonomy" id="1079267"/>
    <lineage>
        <taxon>Eukaryota</taxon>
        <taxon>Fungi</taxon>
        <taxon>Dikarya</taxon>
        <taxon>Ascomycota</taxon>
        <taxon>Pezizomycotina</taxon>
        <taxon>Sordariomycetes</taxon>
        <taxon>Hypocreomycetidae</taxon>
        <taxon>Hypocreales</taxon>
        <taxon>Nectriaceae</taxon>
        <taxon>Dactylonectria</taxon>
    </lineage>
</organism>
<evidence type="ECO:0000256" key="1">
    <source>
        <dbReference type="SAM" id="Coils"/>
    </source>
</evidence>
<comment type="caution">
    <text evidence="3">The sequence shown here is derived from an EMBL/GenBank/DDBJ whole genome shotgun (WGS) entry which is preliminary data.</text>
</comment>
<dbReference type="OrthoDB" id="5068804at2759"/>
<dbReference type="Pfam" id="PF17111">
    <property type="entry name" value="PigL_N"/>
    <property type="match status" value="1"/>
</dbReference>
<keyword evidence="1" id="KW-0175">Coiled coil</keyword>
<gene>
    <name evidence="3" type="ORF">B0J13DRAFT_427001</name>
</gene>
<feature type="non-terminal residue" evidence="3">
    <location>
        <position position="232"/>
    </location>
</feature>
<reference evidence="3" key="1">
    <citation type="journal article" date="2021" name="Nat. Commun.">
        <title>Genetic determinants of endophytism in the Arabidopsis root mycobiome.</title>
        <authorList>
            <person name="Mesny F."/>
            <person name="Miyauchi S."/>
            <person name="Thiergart T."/>
            <person name="Pickel B."/>
            <person name="Atanasova L."/>
            <person name="Karlsson M."/>
            <person name="Huettel B."/>
            <person name="Barry K.W."/>
            <person name="Haridas S."/>
            <person name="Chen C."/>
            <person name="Bauer D."/>
            <person name="Andreopoulos W."/>
            <person name="Pangilinan J."/>
            <person name="LaButti K."/>
            <person name="Riley R."/>
            <person name="Lipzen A."/>
            <person name="Clum A."/>
            <person name="Drula E."/>
            <person name="Henrissat B."/>
            <person name="Kohler A."/>
            <person name="Grigoriev I.V."/>
            <person name="Martin F.M."/>
            <person name="Hacquard S."/>
        </authorList>
    </citation>
    <scope>NUCLEOTIDE SEQUENCE</scope>
    <source>
        <strain evidence="3">MPI-CAGE-AT-0021</strain>
    </source>
</reference>
<dbReference type="EMBL" id="JAGMUU010000020">
    <property type="protein sequence ID" value="KAH7129670.1"/>
    <property type="molecule type" value="Genomic_DNA"/>
</dbReference>